<feature type="compositionally biased region" description="Basic and acidic residues" evidence="2">
    <location>
        <begin position="431"/>
        <end position="447"/>
    </location>
</feature>
<feature type="compositionally biased region" description="Basic and acidic residues" evidence="2">
    <location>
        <begin position="880"/>
        <end position="892"/>
    </location>
</feature>
<dbReference type="EnsemblProtists" id="Phyra73274">
    <property type="protein sequence ID" value="Phyra73274"/>
    <property type="gene ID" value="Phyra73274"/>
</dbReference>
<accession>H3GCQ4</accession>
<reference evidence="5" key="1">
    <citation type="journal article" date="2006" name="Science">
        <title>Phytophthora genome sequences uncover evolutionary origins and mechanisms of pathogenesis.</title>
        <authorList>
            <person name="Tyler B.M."/>
            <person name="Tripathy S."/>
            <person name="Zhang X."/>
            <person name="Dehal P."/>
            <person name="Jiang R.H."/>
            <person name="Aerts A."/>
            <person name="Arredondo F.D."/>
            <person name="Baxter L."/>
            <person name="Bensasson D."/>
            <person name="Beynon J.L."/>
            <person name="Chapman J."/>
            <person name="Damasceno C.M."/>
            <person name="Dorrance A.E."/>
            <person name="Dou D."/>
            <person name="Dickerman A.W."/>
            <person name="Dubchak I.L."/>
            <person name="Garbelotto M."/>
            <person name="Gijzen M."/>
            <person name="Gordon S.G."/>
            <person name="Govers F."/>
            <person name="Grunwald N.J."/>
            <person name="Huang W."/>
            <person name="Ivors K.L."/>
            <person name="Jones R.W."/>
            <person name="Kamoun S."/>
            <person name="Krampis K."/>
            <person name="Lamour K.H."/>
            <person name="Lee M.K."/>
            <person name="McDonald W.H."/>
            <person name="Medina M."/>
            <person name="Meijer H.J."/>
            <person name="Nordberg E.K."/>
            <person name="Maclean D.J."/>
            <person name="Ospina-Giraldo M.D."/>
            <person name="Morris P.F."/>
            <person name="Phuntumart V."/>
            <person name="Putnam N.H."/>
            <person name="Rash S."/>
            <person name="Rose J.K."/>
            <person name="Sakihama Y."/>
            <person name="Salamov A.A."/>
            <person name="Savidor A."/>
            <person name="Scheuring C.F."/>
            <person name="Smith B.M."/>
            <person name="Sobral B.W."/>
            <person name="Terry A."/>
            <person name="Torto-Alalibo T.A."/>
            <person name="Win J."/>
            <person name="Xu Z."/>
            <person name="Zhang H."/>
            <person name="Grigoriev I.V."/>
            <person name="Rokhsar D.S."/>
            <person name="Boore J.L."/>
        </authorList>
    </citation>
    <scope>NUCLEOTIDE SEQUENCE [LARGE SCALE GENOMIC DNA]</scope>
    <source>
        <strain evidence="5">Pr102</strain>
    </source>
</reference>
<dbReference type="Pfam" id="PF07001">
    <property type="entry name" value="BAT2_N"/>
    <property type="match status" value="1"/>
</dbReference>
<feature type="compositionally biased region" description="Low complexity" evidence="2">
    <location>
        <begin position="394"/>
        <end position="404"/>
    </location>
</feature>
<dbReference type="OMA" id="PARAINW"/>
<dbReference type="VEuPathDB" id="FungiDB:KRP22_7071"/>
<feature type="compositionally biased region" description="Polar residues" evidence="2">
    <location>
        <begin position="546"/>
        <end position="556"/>
    </location>
</feature>
<organism evidence="4 5">
    <name type="scientific">Phytophthora ramorum</name>
    <name type="common">Sudden oak death agent</name>
    <dbReference type="NCBI Taxonomy" id="164328"/>
    <lineage>
        <taxon>Eukaryota</taxon>
        <taxon>Sar</taxon>
        <taxon>Stramenopiles</taxon>
        <taxon>Oomycota</taxon>
        <taxon>Peronosporomycetes</taxon>
        <taxon>Peronosporales</taxon>
        <taxon>Peronosporaceae</taxon>
        <taxon>Phytophthora</taxon>
    </lineage>
</organism>
<feature type="compositionally biased region" description="Polar residues" evidence="2">
    <location>
        <begin position="783"/>
        <end position="795"/>
    </location>
</feature>
<feature type="compositionally biased region" description="Basic residues" evidence="2">
    <location>
        <begin position="607"/>
        <end position="617"/>
    </location>
</feature>
<feature type="region of interest" description="Disordered" evidence="2">
    <location>
        <begin position="106"/>
        <end position="144"/>
    </location>
</feature>
<feature type="compositionally biased region" description="Low complexity" evidence="2">
    <location>
        <begin position="503"/>
        <end position="514"/>
    </location>
</feature>
<feature type="region of interest" description="Disordered" evidence="2">
    <location>
        <begin position="752"/>
        <end position="955"/>
    </location>
</feature>
<feature type="compositionally biased region" description="Low complexity" evidence="2">
    <location>
        <begin position="458"/>
        <end position="475"/>
    </location>
</feature>
<feature type="compositionally biased region" description="Low complexity" evidence="2">
    <location>
        <begin position="127"/>
        <end position="144"/>
    </location>
</feature>
<dbReference type="EMBL" id="DS566000">
    <property type="status" value="NOT_ANNOTATED_CDS"/>
    <property type="molecule type" value="Genomic_DNA"/>
</dbReference>
<name>H3GCQ4_PHYRM</name>
<dbReference type="InterPro" id="IPR009738">
    <property type="entry name" value="BAT2_N"/>
</dbReference>
<feature type="compositionally biased region" description="Low complexity" evidence="2">
    <location>
        <begin position="578"/>
        <end position="588"/>
    </location>
</feature>
<protein>
    <recommendedName>
        <fullName evidence="3">BAT2 N-terminal domain-containing protein</fullName>
    </recommendedName>
</protein>
<dbReference type="eggNOG" id="ENOG502REW8">
    <property type="taxonomic scope" value="Eukaryota"/>
</dbReference>
<reference evidence="4" key="2">
    <citation type="submission" date="2015-06" db="UniProtKB">
        <authorList>
            <consortium name="EnsemblProtists"/>
        </authorList>
    </citation>
    <scope>IDENTIFICATION</scope>
    <source>
        <strain evidence="4">Pr102</strain>
    </source>
</reference>
<dbReference type="VEuPathDB" id="FungiDB:KRP23_9782"/>
<keyword evidence="1" id="KW-0597">Phosphoprotein</keyword>
<feature type="domain" description="BAT2 N-terminal" evidence="3">
    <location>
        <begin position="35"/>
        <end position="207"/>
    </location>
</feature>
<evidence type="ECO:0000313" key="5">
    <source>
        <dbReference type="Proteomes" id="UP000005238"/>
    </source>
</evidence>
<feature type="compositionally biased region" description="Basic and acidic residues" evidence="2">
    <location>
        <begin position="754"/>
        <end position="780"/>
    </location>
</feature>
<keyword evidence="5" id="KW-1185">Reference proteome</keyword>
<feature type="region of interest" description="Disordered" evidence="2">
    <location>
        <begin position="277"/>
        <end position="566"/>
    </location>
</feature>
<dbReference type="AlphaFoldDB" id="H3GCQ4"/>
<evidence type="ECO:0000259" key="3">
    <source>
        <dbReference type="Pfam" id="PF07001"/>
    </source>
</evidence>
<feature type="compositionally biased region" description="Basic and acidic residues" evidence="2">
    <location>
        <begin position="277"/>
        <end position="315"/>
    </location>
</feature>
<proteinExistence type="predicted"/>
<feature type="compositionally biased region" description="Polar residues" evidence="2">
    <location>
        <begin position="625"/>
        <end position="643"/>
    </location>
</feature>
<evidence type="ECO:0000256" key="1">
    <source>
        <dbReference type="ARBA" id="ARBA00022553"/>
    </source>
</evidence>
<evidence type="ECO:0000313" key="4">
    <source>
        <dbReference type="EnsemblProtists" id="Phyra73274"/>
    </source>
</evidence>
<dbReference type="Proteomes" id="UP000005238">
    <property type="component" value="Unassembled WGS sequence"/>
</dbReference>
<feature type="region of interest" description="Disordered" evidence="2">
    <location>
        <begin position="578"/>
        <end position="680"/>
    </location>
</feature>
<sequence length="955" mass="104167">MLNSAHNRKYQEKLKRHQLEICPTLPPLMTTTAKPKAKFSSRNLSAVFKAPLRSKPLPDHAAGPLQRPNSRMLVLGRAAAAPPAPINTPSLKRESQVHDAHVSLVPAGSNWAENAHKQQNPEDSETSESAPISAEVEAPAAVSEQVWTPESVAEHLHTASAAARPKVAAENSGRWGDDAVEHDIFRNNVRRQMQKEREFPDLKGAVEDAQMHHGQGHASAADRSHSMGPQQAEQHHGRATGRWAHFGEQEEMHRPLHDDRWSRDRYGEDDRWSRGRYGRDDDERWSRDRYSRDEDDRCSRGRYDDGSGRERRLYESDNSAISPAPNDSHTHFSRSDARFDMVASGDRDRVLSHSPHRMDWSSGRLGRRSERSSSPAPLHGPEGSRLHTPRPHRSLTQSPASASPSPSPTTPPLAADATPARAMNWHSLTSADREPERAWRAQHRTDEPSTPVAETAKSNTDSSSNSCASSSPIRSQQVQLLKRPKMLFDPKTGAMVRAEDKASSSAAKRQSSRSGGKPREAANTPTIQLQSTTKPSNTRKPEAESKTASPKTNNSEKPGREEKAPVAVIAVITVQEIGSETSSSISSGAVLAEQVAGSAKKECARATAKRPAPRATKSKRDPRSKQSTMSQTQQRPNPPNAASDTRAERGKHTATSTRNDRRATGGNTPSSGHMVQFTSAQKVAPTEVALLKQIAEGANGNVVRITEEKEGIEVSQEEDGFETVKSRRVVLSEKKKLRQRLASGEAAARAAAFVDEKNNPHAPASEERGAEQSKGEEVRETFGTASKQVDTQLSSKPRGKASKDSKQKQAKQSRPRAKEYKQKVVSEQPVVKPAQSEQVAGEAPAESPLPKKKSQSAKATTEAKRELQPRKQNTGHPSRKSSDRKETADAAERKKKTGKRQSTGRANGDPAGSAAQAVEKVPAAKASKARPKQVRKVYVVKTPAPTAVPNATSTA</sequence>
<feature type="region of interest" description="Disordered" evidence="2">
    <location>
        <begin position="210"/>
        <end position="239"/>
    </location>
</feature>
<evidence type="ECO:0000256" key="2">
    <source>
        <dbReference type="SAM" id="MobiDB-lite"/>
    </source>
</evidence>
<feature type="compositionally biased region" description="Polar residues" evidence="2">
    <location>
        <begin position="665"/>
        <end position="680"/>
    </location>
</feature>
<feature type="compositionally biased region" description="Basic and acidic residues" evidence="2">
    <location>
        <begin position="328"/>
        <end position="359"/>
    </location>
</feature>
<dbReference type="InParanoid" id="H3GCQ4"/>
<dbReference type="HOGENOM" id="CLU_005255_0_0_1"/>
<feature type="compositionally biased region" description="Polar residues" evidence="2">
    <location>
        <begin position="316"/>
        <end position="327"/>
    </location>
</feature>
<feature type="compositionally biased region" description="Polar residues" evidence="2">
    <location>
        <begin position="523"/>
        <end position="538"/>
    </location>
</feature>